<proteinExistence type="predicted"/>
<evidence type="ECO:0000259" key="1">
    <source>
        <dbReference type="Pfam" id="PF13456"/>
    </source>
</evidence>
<dbReference type="PANTHER" id="PTHR47074:SF61">
    <property type="entry name" value="RNASE H TYPE-1 DOMAIN-CONTAINING PROTEIN"/>
    <property type="match status" value="1"/>
</dbReference>
<dbReference type="InterPro" id="IPR002156">
    <property type="entry name" value="RNaseH_domain"/>
</dbReference>
<sequence length="128" mass="14214">MRSLGLKLGIFKYLQEIFSAEAEAIFQGLEFARDLGLHRIIVEGDNKGVIVKINDQSLDFLEIGPKIRDIQIFVGFFTSCAFQFIGRNGNQPAHALATEGLKSSGSRFWVDDAAAKIQTLAAQDRRLL</sequence>
<feature type="domain" description="RNase H type-1" evidence="1">
    <location>
        <begin position="12"/>
        <end position="99"/>
    </location>
</feature>
<gene>
    <name evidence="2" type="ORF">V6N11_016618</name>
</gene>
<dbReference type="InterPro" id="IPR052929">
    <property type="entry name" value="RNase_H-like_EbsB-rel"/>
</dbReference>
<evidence type="ECO:0000313" key="3">
    <source>
        <dbReference type="Proteomes" id="UP001396334"/>
    </source>
</evidence>
<dbReference type="Gene3D" id="3.30.420.10">
    <property type="entry name" value="Ribonuclease H-like superfamily/Ribonuclease H"/>
    <property type="match status" value="1"/>
</dbReference>
<dbReference type="InterPro" id="IPR036397">
    <property type="entry name" value="RNaseH_sf"/>
</dbReference>
<dbReference type="CDD" id="cd06222">
    <property type="entry name" value="RNase_H_like"/>
    <property type="match status" value="1"/>
</dbReference>
<dbReference type="InterPro" id="IPR012337">
    <property type="entry name" value="RNaseH-like_sf"/>
</dbReference>
<protein>
    <recommendedName>
        <fullName evidence="1">RNase H type-1 domain-containing protein</fullName>
    </recommendedName>
</protein>
<dbReference type="EMBL" id="JBBPBN010000004">
    <property type="protein sequence ID" value="KAK9041521.1"/>
    <property type="molecule type" value="Genomic_DNA"/>
</dbReference>
<name>A0ABR2TVS2_9ROSI</name>
<keyword evidence="3" id="KW-1185">Reference proteome</keyword>
<dbReference type="SUPFAM" id="SSF53098">
    <property type="entry name" value="Ribonuclease H-like"/>
    <property type="match status" value="1"/>
</dbReference>
<evidence type="ECO:0000313" key="2">
    <source>
        <dbReference type="EMBL" id="KAK9041521.1"/>
    </source>
</evidence>
<dbReference type="InterPro" id="IPR044730">
    <property type="entry name" value="RNase_H-like_dom_plant"/>
</dbReference>
<comment type="caution">
    <text evidence="2">The sequence shown here is derived from an EMBL/GenBank/DDBJ whole genome shotgun (WGS) entry which is preliminary data.</text>
</comment>
<reference evidence="2 3" key="1">
    <citation type="journal article" date="2024" name="G3 (Bethesda)">
        <title>Genome assembly of Hibiscus sabdariffa L. provides insights into metabolisms of medicinal natural products.</title>
        <authorList>
            <person name="Kim T."/>
        </authorList>
    </citation>
    <scope>NUCLEOTIDE SEQUENCE [LARGE SCALE GENOMIC DNA]</scope>
    <source>
        <strain evidence="2">TK-2024</strain>
        <tissue evidence="2">Old leaves</tissue>
    </source>
</reference>
<dbReference type="Proteomes" id="UP001396334">
    <property type="component" value="Unassembled WGS sequence"/>
</dbReference>
<dbReference type="PANTHER" id="PTHR47074">
    <property type="entry name" value="BNAC02G40300D PROTEIN"/>
    <property type="match status" value="1"/>
</dbReference>
<dbReference type="Pfam" id="PF13456">
    <property type="entry name" value="RVT_3"/>
    <property type="match status" value="1"/>
</dbReference>
<accession>A0ABR2TVS2</accession>
<organism evidence="2 3">
    <name type="scientific">Hibiscus sabdariffa</name>
    <name type="common">roselle</name>
    <dbReference type="NCBI Taxonomy" id="183260"/>
    <lineage>
        <taxon>Eukaryota</taxon>
        <taxon>Viridiplantae</taxon>
        <taxon>Streptophyta</taxon>
        <taxon>Embryophyta</taxon>
        <taxon>Tracheophyta</taxon>
        <taxon>Spermatophyta</taxon>
        <taxon>Magnoliopsida</taxon>
        <taxon>eudicotyledons</taxon>
        <taxon>Gunneridae</taxon>
        <taxon>Pentapetalae</taxon>
        <taxon>rosids</taxon>
        <taxon>malvids</taxon>
        <taxon>Malvales</taxon>
        <taxon>Malvaceae</taxon>
        <taxon>Malvoideae</taxon>
        <taxon>Hibiscus</taxon>
    </lineage>
</organism>